<feature type="binding site" evidence="8">
    <location>
        <position position="167"/>
    </location>
    <ligand>
        <name>ATP</name>
        <dbReference type="ChEBI" id="CHEBI:30616"/>
    </ligand>
</feature>
<comment type="pathway">
    <text evidence="1 8">Cofactor biosynthesis; (R)-pantothenate biosynthesis; (R)-pantothenate from (R)-pantoate and beta-alanine: step 1/1.</text>
</comment>
<dbReference type="GO" id="GO:0005524">
    <property type="term" value="F:ATP binding"/>
    <property type="evidence" value="ECO:0007669"/>
    <property type="project" value="UniProtKB-KW"/>
</dbReference>
<feature type="binding site" evidence="8">
    <location>
        <begin position="175"/>
        <end position="178"/>
    </location>
    <ligand>
        <name>ATP</name>
        <dbReference type="ChEBI" id="CHEBI:30616"/>
    </ligand>
</feature>
<feature type="binding site" evidence="8">
    <location>
        <position position="144"/>
    </location>
    <ligand>
        <name>(R)-pantoate</name>
        <dbReference type="ChEBI" id="CHEBI:15980"/>
    </ligand>
</feature>
<evidence type="ECO:0000256" key="8">
    <source>
        <dbReference type="HAMAP-Rule" id="MF_00158"/>
    </source>
</evidence>
<accession>A0A1H0Q929</accession>
<dbReference type="GO" id="GO:0005829">
    <property type="term" value="C:cytosol"/>
    <property type="evidence" value="ECO:0007669"/>
    <property type="project" value="TreeGrafter"/>
</dbReference>
<proteinExistence type="inferred from homology"/>
<dbReference type="STRING" id="91360.SAMN05660330_01894"/>
<dbReference type="CDD" id="cd00560">
    <property type="entry name" value="PanC"/>
    <property type="match status" value="1"/>
</dbReference>
<dbReference type="HAMAP" id="MF_00158">
    <property type="entry name" value="PanC"/>
    <property type="match status" value="1"/>
</dbReference>
<dbReference type="UniPathway" id="UPA00028">
    <property type="reaction ID" value="UER00005"/>
</dbReference>
<comment type="catalytic activity">
    <reaction evidence="7 8">
        <text>(R)-pantoate + beta-alanine + ATP = (R)-pantothenate + AMP + diphosphate + H(+)</text>
        <dbReference type="Rhea" id="RHEA:10912"/>
        <dbReference type="ChEBI" id="CHEBI:15378"/>
        <dbReference type="ChEBI" id="CHEBI:15980"/>
        <dbReference type="ChEBI" id="CHEBI:29032"/>
        <dbReference type="ChEBI" id="CHEBI:30616"/>
        <dbReference type="ChEBI" id="CHEBI:33019"/>
        <dbReference type="ChEBI" id="CHEBI:57966"/>
        <dbReference type="ChEBI" id="CHEBI:456215"/>
        <dbReference type="EC" id="6.3.2.1"/>
    </reaction>
</comment>
<dbReference type="EMBL" id="FNJI01000011">
    <property type="protein sequence ID" value="SDP13545.1"/>
    <property type="molecule type" value="Genomic_DNA"/>
</dbReference>
<comment type="similarity">
    <text evidence="2 8">Belongs to the pantothenate synthetase family.</text>
</comment>
<feature type="binding site" evidence="8">
    <location>
        <position position="52"/>
    </location>
    <ligand>
        <name>beta-alanine</name>
        <dbReference type="ChEBI" id="CHEBI:57966"/>
    </ligand>
</feature>
<feature type="binding site" evidence="8">
    <location>
        <position position="52"/>
    </location>
    <ligand>
        <name>(R)-pantoate</name>
        <dbReference type="ChEBI" id="CHEBI:15980"/>
    </ligand>
</feature>
<gene>
    <name evidence="8" type="primary">panC</name>
    <name evidence="9" type="ORF">SAMN05660330_01894</name>
</gene>
<comment type="miscellaneous">
    <text evidence="8">The reaction proceeds by a bi uni uni bi ping pong mechanism.</text>
</comment>
<reference evidence="9 10" key="1">
    <citation type="submission" date="2016-10" db="EMBL/GenBank/DDBJ databases">
        <authorList>
            <person name="de Groot N.N."/>
        </authorList>
    </citation>
    <scope>NUCLEOTIDE SEQUENCE [LARGE SCALE GENOMIC DNA]</scope>
    <source>
        <strain evidence="9 10">DSM 12130</strain>
    </source>
</reference>
<evidence type="ECO:0000256" key="4">
    <source>
        <dbReference type="ARBA" id="ARBA00022655"/>
    </source>
</evidence>
<dbReference type="Gene3D" id="3.30.1300.10">
    <property type="entry name" value="Pantoate-beta-alanine ligase, C-terminal domain"/>
    <property type="match status" value="1"/>
</dbReference>
<dbReference type="FunFam" id="3.30.1300.10:FF:000001">
    <property type="entry name" value="Pantothenate synthetase"/>
    <property type="match status" value="1"/>
</dbReference>
<dbReference type="FunFam" id="3.40.50.620:FF:000013">
    <property type="entry name" value="Pantothenate synthetase"/>
    <property type="match status" value="1"/>
</dbReference>
<dbReference type="InterPro" id="IPR003721">
    <property type="entry name" value="Pantoate_ligase"/>
</dbReference>
<comment type="subcellular location">
    <subcellularLocation>
        <location evidence="8">Cytoplasm</location>
    </subcellularLocation>
</comment>
<name>A0A1H0Q929_9BACT</name>
<keyword evidence="8" id="KW-0963">Cytoplasm</keyword>
<evidence type="ECO:0000256" key="7">
    <source>
        <dbReference type="ARBA" id="ARBA00048258"/>
    </source>
</evidence>
<evidence type="ECO:0000313" key="10">
    <source>
        <dbReference type="Proteomes" id="UP000199073"/>
    </source>
</evidence>
<dbReference type="Proteomes" id="UP000199073">
    <property type="component" value="Unassembled WGS sequence"/>
</dbReference>
<dbReference type="Pfam" id="PF02569">
    <property type="entry name" value="Pantoate_ligase"/>
    <property type="match status" value="1"/>
</dbReference>
<keyword evidence="5 8" id="KW-0547">Nucleotide-binding</keyword>
<dbReference type="InterPro" id="IPR042176">
    <property type="entry name" value="Pantoate_ligase_C"/>
</dbReference>
<dbReference type="EC" id="6.3.2.1" evidence="8"/>
<keyword evidence="6 8" id="KW-0067">ATP-binding</keyword>
<feature type="binding site" evidence="8">
    <location>
        <begin position="138"/>
        <end position="141"/>
    </location>
    <ligand>
        <name>ATP</name>
        <dbReference type="ChEBI" id="CHEBI:30616"/>
    </ligand>
</feature>
<comment type="function">
    <text evidence="8">Catalyzes the condensation of pantoate with beta-alanine in an ATP-dependent reaction via a pantoyl-adenylate intermediate.</text>
</comment>
<keyword evidence="10" id="KW-1185">Reference proteome</keyword>
<dbReference type="AlphaFoldDB" id="A0A1H0Q929"/>
<dbReference type="PANTHER" id="PTHR21299:SF1">
    <property type="entry name" value="PANTOATE--BETA-ALANINE LIGASE"/>
    <property type="match status" value="1"/>
</dbReference>
<dbReference type="GO" id="GO:0015940">
    <property type="term" value="P:pantothenate biosynthetic process"/>
    <property type="evidence" value="ECO:0007669"/>
    <property type="project" value="UniProtKB-UniRule"/>
</dbReference>
<protein>
    <recommendedName>
        <fullName evidence="8">Pantothenate synthetase</fullName>
        <shortName evidence="8">PS</shortName>
        <ecNumber evidence="8">6.3.2.1</ecNumber>
    </recommendedName>
    <alternativeName>
        <fullName evidence="8">Pantoate--beta-alanine ligase</fullName>
    </alternativeName>
    <alternativeName>
        <fullName evidence="8">Pantoate-activating enzyme</fullName>
    </alternativeName>
</protein>
<dbReference type="Gene3D" id="3.40.50.620">
    <property type="entry name" value="HUPs"/>
    <property type="match status" value="1"/>
</dbReference>
<evidence type="ECO:0000256" key="2">
    <source>
        <dbReference type="ARBA" id="ARBA00009256"/>
    </source>
</evidence>
<keyword evidence="4 8" id="KW-0566">Pantothenate biosynthesis</keyword>
<dbReference type="PANTHER" id="PTHR21299">
    <property type="entry name" value="CYTIDYLATE KINASE/PANTOATE-BETA-ALANINE LIGASE"/>
    <property type="match status" value="1"/>
</dbReference>
<evidence type="ECO:0000313" key="9">
    <source>
        <dbReference type="EMBL" id="SDP13545.1"/>
    </source>
</evidence>
<comment type="subunit">
    <text evidence="8">Homodimer.</text>
</comment>
<dbReference type="InterPro" id="IPR014729">
    <property type="entry name" value="Rossmann-like_a/b/a_fold"/>
</dbReference>
<dbReference type="NCBIfam" id="TIGR00018">
    <property type="entry name" value="panC"/>
    <property type="match status" value="1"/>
</dbReference>
<feature type="active site" description="Proton donor" evidence="8">
    <location>
        <position position="28"/>
    </location>
</feature>
<feature type="binding site" evidence="8">
    <location>
        <begin position="21"/>
        <end position="28"/>
    </location>
    <ligand>
        <name>ATP</name>
        <dbReference type="ChEBI" id="CHEBI:30616"/>
    </ligand>
</feature>
<evidence type="ECO:0000256" key="6">
    <source>
        <dbReference type="ARBA" id="ARBA00022840"/>
    </source>
</evidence>
<evidence type="ECO:0000256" key="1">
    <source>
        <dbReference type="ARBA" id="ARBA00004990"/>
    </source>
</evidence>
<dbReference type="GO" id="GO:0004592">
    <property type="term" value="F:pantoate-beta-alanine ligase activity"/>
    <property type="evidence" value="ECO:0007669"/>
    <property type="project" value="UniProtKB-UniRule"/>
</dbReference>
<evidence type="ECO:0000256" key="5">
    <source>
        <dbReference type="ARBA" id="ARBA00022741"/>
    </source>
</evidence>
<dbReference type="SUPFAM" id="SSF52374">
    <property type="entry name" value="Nucleotidylyl transferase"/>
    <property type="match status" value="1"/>
</dbReference>
<keyword evidence="3 8" id="KW-0436">Ligase</keyword>
<evidence type="ECO:0000256" key="3">
    <source>
        <dbReference type="ARBA" id="ARBA00022598"/>
    </source>
</evidence>
<organism evidence="9 10">
    <name type="scientific">Desulforhopalus singaporensis</name>
    <dbReference type="NCBI Taxonomy" id="91360"/>
    <lineage>
        <taxon>Bacteria</taxon>
        <taxon>Pseudomonadati</taxon>
        <taxon>Thermodesulfobacteriota</taxon>
        <taxon>Desulfobulbia</taxon>
        <taxon>Desulfobulbales</taxon>
        <taxon>Desulfocapsaceae</taxon>
        <taxon>Desulforhopalus</taxon>
    </lineage>
</organism>
<sequence>MQQYADQLRADSKKIGFVPTMGYLHQGHLSLVDIAGENCDTVVLSIFVNPAQFGPNEDLDSYPRNEGKDIELAREKGVDVVFLPSADTIYPDGYQSYVELAHLPNHLCGLSRPVFFKGITTVVTQLFHIVKPHVAVFGEKDFQQLATIRRMVKDLKFDIEVMGGPIVREPDGLAMSSRNAYLKDHQRKAALSLSRSIQHARQMVADGTTDATSIIQQVTAILSEFAENTIDYVSICDTETMDPVSSIEDSALLAIAVNLNKIRLIDNTVLNRQG</sequence>